<sequence>MYRRIDRSAPGPFLQLQTTARSSESEDGQLDPIGALGGHGERAVDEVLGLAVHALVHLEQLRLAVRVAVALEVGREAGPLRDGVPDAVHRVRVGVGRHDPGVREDRREVVPRPELQRAREVVVRVQVGAGAVLLPLVAPELEAAPVLARQRRPAPAQRRHQVPDVPGAQLVAAAAAAAVLRPALAPPPHGGEEGVAGAEHRAGEAAALAVVAAAALGVVGPQPVDAERRRRLARAVREAATLPRVAERARPLHACIDRQGTEHTVRVRLDSCVVVAGLNWSEERLADRSVDLRSGHDDMPQHLLDKVEEIELLRGGRVGEERREQHDEGDRKLHHPCQLAVSLQSTTLQRSIPPANAYILPRATPYIYNVNNART</sequence>
<dbReference type="AlphaFoldDB" id="A0A804QGB3"/>
<dbReference type="Gramene" id="Zm00001eb328290_T001">
    <property type="protein sequence ID" value="Zm00001eb328290_P001"/>
    <property type="gene ID" value="Zm00001eb328290"/>
</dbReference>
<organism evidence="2 3">
    <name type="scientific">Zea mays</name>
    <name type="common">Maize</name>
    <dbReference type="NCBI Taxonomy" id="4577"/>
    <lineage>
        <taxon>Eukaryota</taxon>
        <taxon>Viridiplantae</taxon>
        <taxon>Streptophyta</taxon>
        <taxon>Embryophyta</taxon>
        <taxon>Tracheophyta</taxon>
        <taxon>Spermatophyta</taxon>
        <taxon>Magnoliopsida</taxon>
        <taxon>Liliopsida</taxon>
        <taxon>Poales</taxon>
        <taxon>Poaceae</taxon>
        <taxon>PACMAD clade</taxon>
        <taxon>Panicoideae</taxon>
        <taxon>Andropogonodae</taxon>
        <taxon>Andropogoneae</taxon>
        <taxon>Tripsacinae</taxon>
        <taxon>Zea</taxon>
    </lineage>
</organism>
<reference evidence="2" key="3">
    <citation type="submission" date="2021-05" db="UniProtKB">
        <authorList>
            <consortium name="EnsemblPlants"/>
        </authorList>
    </citation>
    <scope>IDENTIFICATION</scope>
    <source>
        <strain evidence="2">cv. B73</strain>
    </source>
</reference>
<evidence type="ECO:0000313" key="3">
    <source>
        <dbReference type="Proteomes" id="UP000007305"/>
    </source>
</evidence>
<feature type="compositionally biased region" description="Basic and acidic residues" evidence="1">
    <location>
        <begin position="316"/>
        <end position="331"/>
    </location>
</feature>
<keyword evidence="3" id="KW-1185">Reference proteome</keyword>
<accession>A0A804QGB3</accession>
<reference evidence="2" key="2">
    <citation type="submission" date="2019-07" db="EMBL/GenBank/DDBJ databases">
        <authorList>
            <person name="Seetharam A."/>
            <person name="Woodhouse M."/>
            <person name="Cannon E."/>
        </authorList>
    </citation>
    <scope>NUCLEOTIDE SEQUENCE [LARGE SCALE GENOMIC DNA]</scope>
    <source>
        <strain evidence="2">cv. B73</strain>
    </source>
</reference>
<dbReference type="EnsemblPlants" id="Zm00001eb328290_T001">
    <property type="protein sequence ID" value="Zm00001eb328290_P001"/>
    <property type="gene ID" value="Zm00001eb328290"/>
</dbReference>
<evidence type="ECO:0000256" key="1">
    <source>
        <dbReference type="SAM" id="MobiDB-lite"/>
    </source>
</evidence>
<proteinExistence type="predicted"/>
<dbReference type="Proteomes" id="UP000007305">
    <property type="component" value="Chromosome 7"/>
</dbReference>
<protein>
    <submittedName>
        <fullName evidence="2">Uncharacterized protein</fullName>
    </submittedName>
</protein>
<name>A0A804QGB3_MAIZE</name>
<feature type="region of interest" description="Disordered" evidence="1">
    <location>
        <begin position="316"/>
        <end position="335"/>
    </location>
</feature>
<evidence type="ECO:0000313" key="2">
    <source>
        <dbReference type="EnsemblPlants" id="Zm00001eb328290_P001"/>
    </source>
</evidence>
<reference evidence="3" key="1">
    <citation type="submission" date="2015-12" db="EMBL/GenBank/DDBJ databases">
        <title>Update maize B73 reference genome by single molecule sequencing technologies.</title>
        <authorList>
            <consortium name="Maize Genome Sequencing Project"/>
            <person name="Ware D."/>
        </authorList>
    </citation>
    <scope>NUCLEOTIDE SEQUENCE [LARGE SCALE GENOMIC DNA]</scope>
    <source>
        <strain evidence="3">cv. B73</strain>
    </source>
</reference>
<dbReference type="InParanoid" id="A0A804QGB3"/>